<gene>
    <name evidence="2" type="primary">addB</name>
    <name evidence="2" type="ORF">DKG74_06930</name>
</gene>
<organism evidence="2 3">
    <name type="scientific">Zavarzinia aquatilis</name>
    <dbReference type="NCBI Taxonomy" id="2211142"/>
    <lineage>
        <taxon>Bacteria</taxon>
        <taxon>Pseudomonadati</taxon>
        <taxon>Pseudomonadota</taxon>
        <taxon>Alphaproteobacteria</taxon>
        <taxon>Rhodospirillales</taxon>
        <taxon>Zavarziniaceae</taxon>
        <taxon>Zavarzinia</taxon>
    </lineage>
</organism>
<comment type="caution">
    <text evidence="2">The sequence shown here is derived from an EMBL/GenBank/DDBJ whole genome shotgun (WGS) entry which is preliminary data.</text>
</comment>
<dbReference type="NCBIfam" id="TIGR02786">
    <property type="entry name" value="addB_alphas"/>
    <property type="match status" value="1"/>
</dbReference>
<evidence type="ECO:0000259" key="1">
    <source>
        <dbReference type="Pfam" id="PF12705"/>
    </source>
</evidence>
<dbReference type="Proteomes" id="UP000245461">
    <property type="component" value="Unassembled WGS sequence"/>
</dbReference>
<dbReference type="Pfam" id="PF12705">
    <property type="entry name" value="PDDEXK_1"/>
    <property type="match status" value="1"/>
</dbReference>
<evidence type="ECO:0000313" key="2">
    <source>
        <dbReference type="EMBL" id="PWR24533.1"/>
    </source>
</evidence>
<evidence type="ECO:0000313" key="3">
    <source>
        <dbReference type="Proteomes" id="UP000245461"/>
    </source>
</evidence>
<proteinExistence type="predicted"/>
<reference evidence="2 3" key="1">
    <citation type="submission" date="2018-05" db="EMBL/GenBank/DDBJ databases">
        <title>Zavarzinia sp. HR-AS.</title>
        <authorList>
            <person name="Lee Y."/>
            <person name="Jeon C.O."/>
        </authorList>
    </citation>
    <scope>NUCLEOTIDE SEQUENCE [LARGE SCALE GENOMIC DNA]</scope>
    <source>
        <strain evidence="2 3">HR-AS</strain>
    </source>
</reference>
<dbReference type="AlphaFoldDB" id="A0A317EGJ6"/>
<feature type="domain" description="PD-(D/E)XK endonuclease-like" evidence="1">
    <location>
        <begin position="738"/>
        <end position="963"/>
    </location>
</feature>
<dbReference type="InterPro" id="IPR014153">
    <property type="entry name" value="Ds_break_AddB"/>
</dbReference>
<accession>A0A317EGJ6</accession>
<name>A0A317EGJ6_9PROT</name>
<dbReference type="EMBL" id="QGLE01000003">
    <property type="protein sequence ID" value="PWR24533.1"/>
    <property type="molecule type" value="Genomic_DNA"/>
</dbReference>
<sequence length="1008" mass="108163">MSAPFRPSPRRSWPLPTSAEPLSLAALPPVTGRPCLLTIPAGLSFVDTLADTLLARAADDPLNLAATLILVPTRRAARSLKEAFLRRARGRPLLLPRMRPLGDADEEELALAGTPAVLDLPPAIEPVTRNFLLARLVLQWWKARGEAADLGAALAHADALARLIDEMETEGADWSRLDTLVPDALAGHWQATLDFLKIAARDYWPAIRDAHGAMDPAARRNQLLLMQAEGWRAAPPEHPVIVAGSTGSIPATAHLMSVVARLPRGAVVLPGLDLAMAAGDWERLAPGHPQWAMRELLQRLRADRADVGLWPAGGVSAPPSPRLALLAEALAPAETTERWSASSRSLDMEAALDGVTRIEANDSPAEARAIALLMREVLETPAATAMLVTPDRNLARRVGAELSRWSVEVDDSAGASLGASVPGAFLRLVLDMALSGFAPLELLSCLKHPLAALGLERADALRALRRLERRCLRGPRPAPGLDALRHLAAAVPMPEAMLDLIDRLAAATRPLVEALAGETARLDVLVEAHVLAAEAIAGQPGIPGAEPLWRGDAGEAAAGLVQDMLAAAGELGAIRPRDYPGLFETMVAGVAVRPSFGLHPRLRILGPQEARLESADLVILGGLNEGTWPVEPAADPWASRAMRDSLGLPPADKRLGQAAHDFASLAAAPRVVLTRAAKVDLSPTVPSRWLRRLDALVDPARWRTGPAPGWALSLDPGEGAPCAEPAPRPPLAARPRVFSVSAVELLVRDPYALYARQILRLSPLDPVDQPPGASDRGTIIHDVLDAFVRGHMRGPLPGDAADRLIALGREAFRRFDDWPVVRRFWWPRFVEVAHWFVAEESRRRAEGIEPLAVETEGALRLDIGGVEHIVTARADRIDGRPDGYGIVIDYKTGIPPSKAQMQAGFRPQLPLEAAMLAEGAFPEVKQRPAGAIEVWRLKGGRPPGEIKHVGDADTDAIAAAALDGVVRLFTRYSDETQPYLSAPNPRQKGYGDYDHLARVGEWGGEGEA</sequence>
<dbReference type="InterPro" id="IPR027417">
    <property type="entry name" value="P-loop_NTPase"/>
</dbReference>
<dbReference type="SUPFAM" id="SSF52540">
    <property type="entry name" value="P-loop containing nucleoside triphosphate hydrolases"/>
    <property type="match status" value="1"/>
</dbReference>
<keyword evidence="3" id="KW-1185">Reference proteome</keyword>
<protein>
    <submittedName>
        <fullName evidence="2">Double-strand break repair protein AddB</fullName>
    </submittedName>
</protein>
<dbReference type="InterPro" id="IPR038726">
    <property type="entry name" value="PDDEXK_AddAB-type"/>
</dbReference>
<dbReference type="OrthoDB" id="9780606at2"/>